<keyword evidence="2" id="KW-1185">Reference proteome</keyword>
<evidence type="ECO:0000313" key="2">
    <source>
        <dbReference type="Proteomes" id="UP000187283"/>
    </source>
</evidence>
<feature type="non-terminal residue" evidence="1">
    <location>
        <position position="98"/>
    </location>
</feature>
<dbReference type="OrthoDB" id="5585372at2759"/>
<proteinExistence type="predicted"/>
<reference evidence="1 2" key="1">
    <citation type="submission" date="2017-01" db="EMBL/GenBank/DDBJ databases">
        <authorList>
            <person name="Mah S.A."/>
            <person name="Swanson W.J."/>
            <person name="Moy G.W."/>
            <person name="Vacquier V.D."/>
        </authorList>
    </citation>
    <scope>NUCLEOTIDE SEQUENCE [LARGE SCALE GENOMIC DNA]</scope>
    <source>
        <strain evidence="1 2">GSMNP</strain>
    </source>
</reference>
<dbReference type="AlphaFoldDB" id="A0A1R1XG03"/>
<dbReference type="Proteomes" id="UP000187283">
    <property type="component" value="Unassembled WGS sequence"/>
</dbReference>
<organism evidence="1 2">
    <name type="scientific">Smittium culicis</name>
    <dbReference type="NCBI Taxonomy" id="133412"/>
    <lineage>
        <taxon>Eukaryota</taxon>
        <taxon>Fungi</taxon>
        <taxon>Fungi incertae sedis</taxon>
        <taxon>Zoopagomycota</taxon>
        <taxon>Kickxellomycotina</taxon>
        <taxon>Harpellomycetes</taxon>
        <taxon>Harpellales</taxon>
        <taxon>Legeriomycetaceae</taxon>
        <taxon>Smittium</taxon>
    </lineage>
</organism>
<accession>A0A1R1XG03</accession>
<sequence length="98" mass="11061">MERISEELGNTSVFLRTCTARERAIIKLPTSKGSWIGLQVMYPKLRLGLHDVGQLCTGAADQIYELETTKFLDGIRVFRSHILEIISDLPVPLNQFTV</sequence>
<name>A0A1R1XG03_9FUNG</name>
<gene>
    <name evidence="1" type="ORF">AYI70_g8425</name>
</gene>
<comment type="caution">
    <text evidence="1">The sequence shown here is derived from an EMBL/GenBank/DDBJ whole genome shotgun (WGS) entry which is preliminary data.</text>
</comment>
<protein>
    <submittedName>
        <fullName evidence="1">Uncharacterized protein</fullName>
    </submittedName>
</protein>
<dbReference type="EMBL" id="LSSN01003444">
    <property type="protein sequence ID" value="OMJ13548.1"/>
    <property type="molecule type" value="Genomic_DNA"/>
</dbReference>
<evidence type="ECO:0000313" key="1">
    <source>
        <dbReference type="EMBL" id="OMJ13548.1"/>
    </source>
</evidence>